<accession>A0A6J6B8B9</accession>
<evidence type="ECO:0000256" key="1">
    <source>
        <dbReference type="SAM" id="Phobius"/>
    </source>
</evidence>
<dbReference type="EMBL" id="CAEZSM010000010">
    <property type="protein sequence ID" value="CAB4535115.1"/>
    <property type="molecule type" value="Genomic_DNA"/>
</dbReference>
<proteinExistence type="predicted"/>
<feature type="transmembrane region" description="Helical" evidence="1">
    <location>
        <begin position="6"/>
        <end position="27"/>
    </location>
</feature>
<keyword evidence="1" id="KW-1133">Transmembrane helix</keyword>
<name>A0A6J6B8B9_9ZZZZ</name>
<protein>
    <submittedName>
        <fullName evidence="2">Unannotated protein</fullName>
    </submittedName>
</protein>
<sequence length="120" mass="12593">MGPGGIATIIAACSLLVIATAISYAVIRVGRFIDEAKISLKTMTDETAPLIEEVHTTVTLVNGPLHSLNRITKNIEDISTKVSDTTSSFIDKGGPALKVAGALLGASQMKKGRSKKKKAE</sequence>
<evidence type="ECO:0000313" key="3">
    <source>
        <dbReference type="EMBL" id="CAB4826004.1"/>
    </source>
</evidence>
<evidence type="ECO:0000313" key="2">
    <source>
        <dbReference type="EMBL" id="CAB4535115.1"/>
    </source>
</evidence>
<keyword evidence="1" id="KW-0472">Membrane</keyword>
<dbReference type="InterPro" id="IPR009293">
    <property type="entry name" value="UPF0478"/>
</dbReference>
<dbReference type="EMBL" id="CAFABD010000085">
    <property type="protein sequence ID" value="CAB4826004.1"/>
    <property type="molecule type" value="Genomic_DNA"/>
</dbReference>
<organism evidence="2">
    <name type="scientific">freshwater metagenome</name>
    <dbReference type="NCBI Taxonomy" id="449393"/>
    <lineage>
        <taxon>unclassified sequences</taxon>
        <taxon>metagenomes</taxon>
        <taxon>ecological metagenomes</taxon>
    </lineage>
</organism>
<gene>
    <name evidence="2" type="ORF">UFOPK1438_00163</name>
    <name evidence="3" type="ORF">UFOPK3166_00638</name>
</gene>
<keyword evidence="1" id="KW-0812">Transmembrane</keyword>
<dbReference type="Pfam" id="PF06103">
    <property type="entry name" value="DUF948"/>
    <property type="match status" value="1"/>
</dbReference>
<dbReference type="AlphaFoldDB" id="A0A6J6B8B9"/>
<reference evidence="2" key="1">
    <citation type="submission" date="2020-05" db="EMBL/GenBank/DDBJ databases">
        <authorList>
            <person name="Chiriac C."/>
            <person name="Salcher M."/>
            <person name="Ghai R."/>
            <person name="Kavagutti S V."/>
        </authorList>
    </citation>
    <scope>NUCLEOTIDE SEQUENCE</scope>
</reference>